<dbReference type="Proteomes" id="UP000325558">
    <property type="component" value="Unassembled WGS sequence"/>
</dbReference>
<keyword evidence="1" id="KW-1133">Transmembrane helix</keyword>
<proteinExistence type="predicted"/>
<evidence type="ECO:0000313" key="2">
    <source>
        <dbReference type="EMBL" id="KAE8346649.1"/>
    </source>
</evidence>
<keyword evidence="1" id="KW-0812">Transmembrane</keyword>
<name>A0A5N6YQM1_9EURO</name>
<keyword evidence="1" id="KW-0472">Membrane</keyword>
<dbReference type="EMBL" id="ML737115">
    <property type="protein sequence ID" value="KAE8346649.1"/>
    <property type="molecule type" value="Genomic_DNA"/>
</dbReference>
<protein>
    <submittedName>
        <fullName evidence="2">Uncharacterized protein</fullName>
    </submittedName>
</protein>
<accession>A0A5N6YQM1</accession>
<evidence type="ECO:0000256" key="1">
    <source>
        <dbReference type="SAM" id="Phobius"/>
    </source>
</evidence>
<feature type="transmembrane region" description="Helical" evidence="1">
    <location>
        <begin position="28"/>
        <end position="49"/>
    </location>
</feature>
<gene>
    <name evidence="2" type="ORF">BDV24DRAFT_123204</name>
</gene>
<reference evidence="2" key="1">
    <citation type="submission" date="2019-04" db="EMBL/GenBank/DDBJ databases">
        <title>Friends and foes A comparative genomics study of 23 Aspergillus species from section Flavi.</title>
        <authorList>
            <consortium name="DOE Joint Genome Institute"/>
            <person name="Kjaerbolling I."/>
            <person name="Vesth T."/>
            <person name="Frisvad J.C."/>
            <person name="Nybo J.L."/>
            <person name="Theobald S."/>
            <person name="Kildgaard S."/>
            <person name="Isbrandt T."/>
            <person name="Kuo A."/>
            <person name="Sato A."/>
            <person name="Lyhne E.K."/>
            <person name="Kogle M.E."/>
            <person name="Wiebenga A."/>
            <person name="Kun R.S."/>
            <person name="Lubbers R.J."/>
            <person name="Makela M.R."/>
            <person name="Barry K."/>
            <person name="Chovatia M."/>
            <person name="Clum A."/>
            <person name="Daum C."/>
            <person name="Haridas S."/>
            <person name="He G."/>
            <person name="LaButti K."/>
            <person name="Lipzen A."/>
            <person name="Mondo S."/>
            <person name="Riley R."/>
            <person name="Salamov A."/>
            <person name="Simmons B.A."/>
            <person name="Magnuson J.K."/>
            <person name="Henrissat B."/>
            <person name="Mortensen U.H."/>
            <person name="Larsen T.O."/>
            <person name="Devries R.P."/>
            <person name="Grigoriev I.V."/>
            <person name="Machida M."/>
            <person name="Baker S.E."/>
            <person name="Andersen M.R."/>
        </authorList>
    </citation>
    <scope>NUCLEOTIDE SEQUENCE</scope>
    <source>
        <strain evidence="2">CBS 117612</strain>
    </source>
</reference>
<sequence length="50" mass="5746">MWGISFQSIVSLLAWPHVLFSRIRHFRFCFCFVMGGGFFLGCSGFNGYFA</sequence>
<dbReference type="AlphaFoldDB" id="A0A5N6YQM1"/>
<organism evidence="2">
    <name type="scientific">Aspergillus arachidicola</name>
    <dbReference type="NCBI Taxonomy" id="656916"/>
    <lineage>
        <taxon>Eukaryota</taxon>
        <taxon>Fungi</taxon>
        <taxon>Dikarya</taxon>
        <taxon>Ascomycota</taxon>
        <taxon>Pezizomycotina</taxon>
        <taxon>Eurotiomycetes</taxon>
        <taxon>Eurotiomycetidae</taxon>
        <taxon>Eurotiales</taxon>
        <taxon>Aspergillaceae</taxon>
        <taxon>Aspergillus</taxon>
        <taxon>Aspergillus subgen. Circumdati</taxon>
    </lineage>
</organism>